<dbReference type="Pfam" id="PF01895">
    <property type="entry name" value="PhoU"/>
    <property type="match status" value="2"/>
</dbReference>
<dbReference type="GO" id="GO:0045936">
    <property type="term" value="P:negative regulation of phosphate metabolic process"/>
    <property type="evidence" value="ECO:0007669"/>
    <property type="project" value="InterPro"/>
</dbReference>
<dbReference type="InterPro" id="IPR028366">
    <property type="entry name" value="PhoU"/>
</dbReference>
<dbReference type="GO" id="GO:0030643">
    <property type="term" value="P:intracellular phosphate ion homeostasis"/>
    <property type="evidence" value="ECO:0007669"/>
    <property type="project" value="InterPro"/>
</dbReference>
<keyword evidence="4 7" id="KW-0813">Transport</keyword>
<keyword evidence="10" id="KW-1185">Reference proteome</keyword>
<dbReference type="RefSeq" id="WP_071454649.1">
    <property type="nucleotide sequence ID" value="NZ_CP017675.1"/>
</dbReference>
<comment type="subcellular location">
    <subcellularLocation>
        <location evidence="1 7">Cytoplasm</location>
    </subcellularLocation>
</comment>
<accession>A0A1J0AE33</accession>
<comment type="similarity">
    <text evidence="2 7">Belongs to the PhoU family.</text>
</comment>
<dbReference type="KEGG" id="glt:GlitD10_1841"/>
<evidence type="ECO:0000313" key="9">
    <source>
        <dbReference type="EMBL" id="APB34167.1"/>
    </source>
</evidence>
<reference evidence="9 10" key="1">
    <citation type="submission" date="2016-10" db="EMBL/GenBank/DDBJ databases">
        <title>Description of Gloeomargarita lithophora gen. nov., sp. nov., a thylakoid-bearing basal-branching cyanobacterium with intracellular carbonates, and proposal for Gloeomargaritales ord. nov.</title>
        <authorList>
            <person name="Moreira D."/>
            <person name="Tavera R."/>
            <person name="Benzerara K."/>
            <person name="Skouri-Panet F."/>
            <person name="Couradeau E."/>
            <person name="Gerard E."/>
            <person name="Loussert C."/>
            <person name="Novelo E."/>
            <person name="Zivanovic Y."/>
            <person name="Lopez-Garcia P."/>
        </authorList>
    </citation>
    <scope>NUCLEOTIDE SEQUENCE [LARGE SCALE GENOMIC DNA]</scope>
    <source>
        <strain evidence="9 10">D10</strain>
    </source>
</reference>
<dbReference type="InterPro" id="IPR038078">
    <property type="entry name" value="PhoU-like_sf"/>
</dbReference>
<evidence type="ECO:0000256" key="7">
    <source>
        <dbReference type="PIRNR" id="PIRNR003107"/>
    </source>
</evidence>
<comment type="subunit">
    <text evidence="3 7">Homodimer.</text>
</comment>
<feature type="domain" description="PhoU" evidence="8">
    <location>
        <begin position="127"/>
        <end position="215"/>
    </location>
</feature>
<sequence>MTAIPPNPISFRRQVRQLEQNVLRMGALVEHSFRLSHQALFGRNLGAAEEIPLMDQQIDRFYRQIEVDCLRMMTLPPVEAQDMRMLGAFMQLVRDLERIGDYAEDLGEIAIRLFPYPGHACMNDIQMMSNHSQRMLATSLVALADLDATVGKHIKEMDEVVDELYAKVYRQLAETPLQDLTPQPQSRLEPYLLLALAIRHLERMADHATNIGQRVAFIITGQR</sequence>
<evidence type="ECO:0000256" key="3">
    <source>
        <dbReference type="ARBA" id="ARBA00011738"/>
    </source>
</evidence>
<keyword evidence="6 7" id="KW-0592">Phosphate transport</keyword>
<name>A0A1J0AE33_9CYAN</name>
<dbReference type="PANTHER" id="PTHR42930:SF3">
    <property type="entry name" value="PHOSPHATE-SPECIFIC TRANSPORT SYSTEM ACCESSORY PROTEIN PHOU"/>
    <property type="match status" value="1"/>
</dbReference>
<dbReference type="PANTHER" id="PTHR42930">
    <property type="entry name" value="PHOSPHATE-SPECIFIC TRANSPORT SYSTEM ACCESSORY PROTEIN PHOU"/>
    <property type="match status" value="1"/>
</dbReference>
<dbReference type="GO" id="GO:0006817">
    <property type="term" value="P:phosphate ion transport"/>
    <property type="evidence" value="ECO:0007669"/>
    <property type="project" value="UniProtKB-KW"/>
</dbReference>
<comment type="function">
    <text evidence="7">Plays a role in the regulation of phosphate uptake.</text>
</comment>
<dbReference type="STRING" id="1188229.GlitD10_1841"/>
<protein>
    <recommendedName>
        <fullName evidence="7">Phosphate-specific transport system accessory protein PhoU</fullName>
    </recommendedName>
</protein>
<dbReference type="FunFam" id="1.20.58.220:FF:000004">
    <property type="entry name" value="Phosphate-specific transport system accessory protein PhoU"/>
    <property type="match status" value="1"/>
</dbReference>
<dbReference type="SUPFAM" id="SSF109755">
    <property type="entry name" value="PhoU-like"/>
    <property type="match status" value="1"/>
</dbReference>
<dbReference type="GO" id="GO:0005737">
    <property type="term" value="C:cytoplasm"/>
    <property type="evidence" value="ECO:0007669"/>
    <property type="project" value="UniProtKB-SubCell"/>
</dbReference>
<evidence type="ECO:0000256" key="2">
    <source>
        <dbReference type="ARBA" id="ARBA00008107"/>
    </source>
</evidence>
<evidence type="ECO:0000256" key="6">
    <source>
        <dbReference type="ARBA" id="ARBA00022592"/>
    </source>
</evidence>
<gene>
    <name evidence="9" type="primary">phoU</name>
    <name evidence="9" type="ORF">GlitD10_1841</name>
</gene>
<dbReference type="NCBIfam" id="TIGR02135">
    <property type="entry name" value="phoU_full"/>
    <property type="match status" value="1"/>
</dbReference>
<keyword evidence="5 7" id="KW-0963">Cytoplasm</keyword>
<evidence type="ECO:0000313" key="10">
    <source>
        <dbReference type="Proteomes" id="UP000180235"/>
    </source>
</evidence>
<dbReference type="AlphaFoldDB" id="A0A1J0AE33"/>
<evidence type="ECO:0000256" key="1">
    <source>
        <dbReference type="ARBA" id="ARBA00004496"/>
    </source>
</evidence>
<proteinExistence type="inferred from homology"/>
<evidence type="ECO:0000256" key="4">
    <source>
        <dbReference type="ARBA" id="ARBA00022448"/>
    </source>
</evidence>
<evidence type="ECO:0000256" key="5">
    <source>
        <dbReference type="ARBA" id="ARBA00022490"/>
    </source>
</evidence>
<dbReference type="Gene3D" id="1.20.58.220">
    <property type="entry name" value="Phosphate transport system protein phou homolog 2, domain 2"/>
    <property type="match status" value="1"/>
</dbReference>
<dbReference type="PIRSF" id="PIRSF003107">
    <property type="entry name" value="PhoU"/>
    <property type="match status" value="1"/>
</dbReference>
<dbReference type="EMBL" id="CP017675">
    <property type="protein sequence ID" value="APB34167.1"/>
    <property type="molecule type" value="Genomic_DNA"/>
</dbReference>
<evidence type="ECO:0000259" key="8">
    <source>
        <dbReference type="Pfam" id="PF01895"/>
    </source>
</evidence>
<feature type="domain" description="PhoU" evidence="8">
    <location>
        <begin position="22"/>
        <end position="109"/>
    </location>
</feature>
<dbReference type="InterPro" id="IPR026022">
    <property type="entry name" value="PhoU_dom"/>
</dbReference>
<organism evidence="9 10">
    <name type="scientific">Gloeomargarita lithophora Alchichica-D10</name>
    <dbReference type="NCBI Taxonomy" id="1188229"/>
    <lineage>
        <taxon>Bacteria</taxon>
        <taxon>Bacillati</taxon>
        <taxon>Cyanobacteriota</taxon>
        <taxon>Cyanophyceae</taxon>
        <taxon>Gloeomargaritales</taxon>
        <taxon>Gloeomargaritaceae</taxon>
        <taxon>Gloeomargarita</taxon>
    </lineage>
</organism>
<dbReference type="Proteomes" id="UP000180235">
    <property type="component" value="Chromosome"/>
</dbReference>